<accession>A0A6L7FZN2</accession>
<dbReference type="InterPro" id="IPR014016">
    <property type="entry name" value="UvrD-like_ATP-bd"/>
</dbReference>
<dbReference type="InterPro" id="IPR000212">
    <property type="entry name" value="DNA_helicase_UvrD/REP"/>
</dbReference>
<dbReference type="InterPro" id="IPR011335">
    <property type="entry name" value="Restrct_endonuc-II-like"/>
</dbReference>
<dbReference type="GO" id="GO:0003677">
    <property type="term" value="F:DNA binding"/>
    <property type="evidence" value="ECO:0007669"/>
    <property type="project" value="UniProtKB-KW"/>
</dbReference>
<dbReference type="Pfam" id="PF12705">
    <property type="entry name" value="PDDEXK_1"/>
    <property type="match status" value="1"/>
</dbReference>
<feature type="domain" description="UvrD-like helicase ATP-binding" evidence="17">
    <location>
        <begin position="4"/>
        <end position="474"/>
    </location>
</feature>
<dbReference type="InterPro" id="IPR038726">
    <property type="entry name" value="PDDEXK_AddAB-type"/>
</dbReference>
<comment type="catalytic activity">
    <reaction evidence="14">
        <text>ATP + H2O = ADP + phosphate + H(+)</text>
        <dbReference type="Rhea" id="RHEA:13065"/>
        <dbReference type="ChEBI" id="CHEBI:15377"/>
        <dbReference type="ChEBI" id="CHEBI:15378"/>
        <dbReference type="ChEBI" id="CHEBI:30616"/>
        <dbReference type="ChEBI" id="CHEBI:43474"/>
        <dbReference type="ChEBI" id="CHEBI:456216"/>
        <dbReference type="EC" id="5.6.2.4"/>
    </reaction>
</comment>
<reference evidence="19 20" key="1">
    <citation type="submission" date="2019-12" db="EMBL/GenBank/DDBJ databases">
        <authorList>
            <person name="Li M."/>
        </authorList>
    </citation>
    <scope>NUCLEOTIDE SEQUENCE [LARGE SCALE GENOMIC DNA]</scope>
    <source>
        <strain evidence="19 20">GBMRC 2024</strain>
    </source>
</reference>
<comment type="caution">
    <text evidence="19">The sequence shown here is derived from an EMBL/GenBank/DDBJ whole genome shotgun (WGS) entry which is preliminary data.</text>
</comment>
<keyword evidence="2 15" id="KW-0547">Nucleotide-binding</keyword>
<evidence type="ECO:0000256" key="7">
    <source>
        <dbReference type="ARBA" id="ARBA00022840"/>
    </source>
</evidence>
<dbReference type="Gene3D" id="1.10.486.10">
    <property type="entry name" value="PCRA, domain 4"/>
    <property type="match status" value="1"/>
</dbReference>
<evidence type="ECO:0000256" key="8">
    <source>
        <dbReference type="ARBA" id="ARBA00023125"/>
    </source>
</evidence>
<protein>
    <recommendedName>
        <fullName evidence="12">DNA 3'-5' helicase</fullName>
        <ecNumber evidence="12">5.6.2.4</ecNumber>
    </recommendedName>
    <alternativeName>
        <fullName evidence="13">DNA 3'-5' helicase II</fullName>
    </alternativeName>
</protein>
<dbReference type="GO" id="GO:0043138">
    <property type="term" value="F:3'-5' DNA helicase activity"/>
    <property type="evidence" value="ECO:0007669"/>
    <property type="project" value="UniProtKB-EC"/>
</dbReference>
<keyword evidence="9" id="KW-0234">DNA repair</keyword>
<evidence type="ECO:0000256" key="10">
    <source>
        <dbReference type="ARBA" id="ARBA00023235"/>
    </source>
</evidence>
<dbReference type="InterPro" id="IPR014017">
    <property type="entry name" value="DNA_helicase_UvrD-like_C"/>
</dbReference>
<dbReference type="Pfam" id="PF13361">
    <property type="entry name" value="UvrD_C"/>
    <property type="match status" value="1"/>
</dbReference>
<evidence type="ECO:0000256" key="1">
    <source>
        <dbReference type="ARBA" id="ARBA00022722"/>
    </source>
</evidence>
<evidence type="ECO:0000256" key="14">
    <source>
        <dbReference type="ARBA" id="ARBA00048988"/>
    </source>
</evidence>
<evidence type="ECO:0000256" key="16">
    <source>
        <dbReference type="SAM" id="MobiDB-lite"/>
    </source>
</evidence>
<evidence type="ECO:0000313" key="20">
    <source>
        <dbReference type="Proteomes" id="UP000477911"/>
    </source>
</evidence>
<evidence type="ECO:0000256" key="2">
    <source>
        <dbReference type="ARBA" id="ARBA00022741"/>
    </source>
</evidence>
<evidence type="ECO:0000256" key="3">
    <source>
        <dbReference type="ARBA" id="ARBA00022763"/>
    </source>
</evidence>
<evidence type="ECO:0000313" key="19">
    <source>
        <dbReference type="EMBL" id="MXN16760.1"/>
    </source>
</evidence>
<evidence type="ECO:0000256" key="6">
    <source>
        <dbReference type="ARBA" id="ARBA00022839"/>
    </source>
</evidence>
<organism evidence="19 20">
    <name type="scientific">Pseudooceanicola albus</name>
    <dbReference type="NCBI Taxonomy" id="2692189"/>
    <lineage>
        <taxon>Bacteria</taxon>
        <taxon>Pseudomonadati</taxon>
        <taxon>Pseudomonadota</taxon>
        <taxon>Alphaproteobacteria</taxon>
        <taxon>Rhodobacterales</taxon>
        <taxon>Paracoccaceae</taxon>
        <taxon>Pseudooceanicola</taxon>
    </lineage>
</organism>
<dbReference type="EMBL" id="WUMU01000002">
    <property type="protein sequence ID" value="MXN16760.1"/>
    <property type="molecule type" value="Genomic_DNA"/>
</dbReference>
<feature type="domain" description="UvrD-like helicase C-terminal" evidence="18">
    <location>
        <begin position="500"/>
        <end position="780"/>
    </location>
</feature>
<feature type="region of interest" description="Disordered" evidence="16">
    <location>
        <begin position="920"/>
        <end position="939"/>
    </location>
</feature>
<feature type="binding site" evidence="15">
    <location>
        <begin position="25"/>
        <end position="32"/>
    </location>
    <ligand>
        <name>ATP</name>
        <dbReference type="ChEBI" id="CHEBI:30616"/>
    </ligand>
</feature>
<keyword evidence="8" id="KW-0238">DNA-binding</keyword>
<evidence type="ECO:0000256" key="13">
    <source>
        <dbReference type="ARBA" id="ARBA00034923"/>
    </source>
</evidence>
<evidence type="ECO:0000256" key="11">
    <source>
        <dbReference type="ARBA" id="ARBA00034617"/>
    </source>
</evidence>
<dbReference type="Gene3D" id="3.40.50.300">
    <property type="entry name" value="P-loop containing nucleotide triphosphate hydrolases"/>
    <property type="match status" value="4"/>
</dbReference>
<dbReference type="GO" id="GO:0005524">
    <property type="term" value="F:ATP binding"/>
    <property type="evidence" value="ECO:0007669"/>
    <property type="project" value="UniProtKB-UniRule"/>
</dbReference>
<dbReference type="GO" id="GO:0005829">
    <property type="term" value="C:cytosol"/>
    <property type="evidence" value="ECO:0007669"/>
    <property type="project" value="TreeGrafter"/>
</dbReference>
<keyword evidence="20" id="KW-1185">Reference proteome</keyword>
<keyword evidence="10" id="KW-0413">Isomerase</keyword>
<dbReference type="PANTHER" id="PTHR11070">
    <property type="entry name" value="UVRD / RECB / PCRA DNA HELICASE FAMILY MEMBER"/>
    <property type="match status" value="1"/>
</dbReference>
<dbReference type="GO" id="GO:0004527">
    <property type="term" value="F:exonuclease activity"/>
    <property type="evidence" value="ECO:0007669"/>
    <property type="project" value="UniProtKB-KW"/>
</dbReference>
<dbReference type="SUPFAM" id="SSF52980">
    <property type="entry name" value="Restriction endonuclease-like"/>
    <property type="match status" value="1"/>
</dbReference>
<dbReference type="PROSITE" id="PS51217">
    <property type="entry name" value="UVRD_HELICASE_CTER"/>
    <property type="match status" value="1"/>
</dbReference>
<keyword evidence="3" id="KW-0227">DNA damage</keyword>
<dbReference type="InterPro" id="IPR027417">
    <property type="entry name" value="P-loop_NTPase"/>
</dbReference>
<evidence type="ECO:0000256" key="15">
    <source>
        <dbReference type="PROSITE-ProRule" id="PRU00560"/>
    </source>
</evidence>
<keyword evidence="4 15" id="KW-0378">Hydrolase</keyword>
<dbReference type="PANTHER" id="PTHR11070:SF2">
    <property type="entry name" value="ATP-DEPENDENT DNA HELICASE SRS2"/>
    <property type="match status" value="1"/>
</dbReference>
<dbReference type="NCBIfam" id="TIGR02784">
    <property type="entry name" value="addA_alphas"/>
    <property type="match status" value="1"/>
</dbReference>
<dbReference type="Proteomes" id="UP000477911">
    <property type="component" value="Unassembled WGS sequence"/>
</dbReference>
<keyword evidence="6" id="KW-0269">Exonuclease</keyword>
<comment type="catalytic activity">
    <reaction evidence="11">
        <text>Couples ATP hydrolysis with the unwinding of duplex DNA by translocating in the 3'-5' direction.</text>
        <dbReference type="EC" id="5.6.2.4"/>
    </reaction>
</comment>
<proteinExistence type="predicted"/>
<evidence type="ECO:0000256" key="9">
    <source>
        <dbReference type="ARBA" id="ARBA00023204"/>
    </source>
</evidence>
<dbReference type="AlphaFoldDB" id="A0A6L7FZN2"/>
<dbReference type="GO" id="GO:0000725">
    <property type="term" value="P:recombinational repair"/>
    <property type="evidence" value="ECO:0007669"/>
    <property type="project" value="TreeGrafter"/>
</dbReference>
<dbReference type="InterPro" id="IPR011604">
    <property type="entry name" value="PDDEXK-like_dom_sf"/>
</dbReference>
<dbReference type="GO" id="GO:0033202">
    <property type="term" value="C:DNA helicase complex"/>
    <property type="evidence" value="ECO:0007669"/>
    <property type="project" value="TreeGrafter"/>
</dbReference>
<dbReference type="Pfam" id="PF00580">
    <property type="entry name" value="UvrD-helicase"/>
    <property type="match status" value="1"/>
</dbReference>
<dbReference type="SUPFAM" id="SSF52540">
    <property type="entry name" value="P-loop containing nucleoside triphosphate hydrolases"/>
    <property type="match status" value="1"/>
</dbReference>
<name>A0A6L7FZN2_9RHOB</name>
<evidence type="ECO:0000256" key="5">
    <source>
        <dbReference type="ARBA" id="ARBA00022806"/>
    </source>
</evidence>
<dbReference type="PROSITE" id="PS51198">
    <property type="entry name" value="UVRD_HELICASE_ATP_BIND"/>
    <property type="match status" value="1"/>
</dbReference>
<gene>
    <name evidence="19" type="primary">addA</name>
    <name evidence="19" type="ORF">GR170_02845</name>
</gene>
<keyword evidence="7 15" id="KW-0067">ATP-binding</keyword>
<keyword evidence="1" id="KW-0540">Nuclease</keyword>
<evidence type="ECO:0000259" key="17">
    <source>
        <dbReference type="PROSITE" id="PS51198"/>
    </source>
</evidence>
<dbReference type="EC" id="5.6.2.4" evidence="12"/>
<evidence type="ECO:0000256" key="12">
    <source>
        <dbReference type="ARBA" id="ARBA00034808"/>
    </source>
</evidence>
<evidence type="ECO:0000259" key="18">
    <source>
        <dbReference type="PROSITE" id="PS51217"/>
    </source>
</evidence>
<evidence type="ECO:0000256" key="4">
    <source>
        <dbReference type="ARBA" id="ARBA00022801"/>
    </source>
</evidence>
<keyword evidence="5 15" id="KW-0347">Helicase</keyword>
<dbReference type="InterPro" id="IPR014151">
    <property type="entry name" value="DNA_helicase_AddA"/>
</dbReference>
<dbReference type="Gene3D" id="3.90.320.10">
    <property type="match status" value="1"/>
</dbReference>
<sequence length="1126" mass="124774">MIPRNEASARQIRAARPDRSTWLAANAGSGKTRVLTDRVARLLLDGVSPQNILCLTYTKAAASEMQNRLFKRLGEWAMLKDDELRAALTDLGIEEEIDARRLSRARTLFASAIETPGGLKIQTIHSFCAGLLRRFPLEAGVSPQFQEIEDRNAVILREEVMERLSNGPIAETVERVASYLRDDSFAALVEDIARNRDLFTTRHSAEDLEAALELPPGMAIEDTIAMAFTEADLAFLPQLCEMLRAGTTAGDAKSLEAFTPIRSRDLDSLLVLEDRMLTKSGKTPFSPSKFPGAAAKKAFPHLVEGVEDWQVRIAEARALRVAIQARDKALVLQDFARAFLPAYAAAKEARGWLDFDDLILKTRDLLTDKTVSQWVLWRLDGGIDHILVDEAQDTSPVQWQVISALAREFTSGEGARDDVQRTIFVVGDKKQSIYSFQGADPSGFDRMRDDFGDRLEQTDTPLQKLELQFSFRSSAAILSLVDTVFEGREAAGFTPDQRHRAFKATMPGRVDLWPVVPELKEEEDREWFDPVDKLAENHHNVILSRRIARQIHEMIHGGATLPEEIGHTGTYRARPVRPKDFMILVRRRSGIFNEVIRACKELNLPMAGADRLKVAAELAVRDVTAFLAFLALPEDDLSLAAVLKSPIFGWDEQRLFDLAYRRAQGITLFHALEARPLDFEWELGLIRDMMGQSDFLRPYDLIERILTRHDGRRKLLGRLGPEAEDGLDALLDQALVYEQTEVPSLTGFLVWMEADELEIKRQMDAASDQIRVMTVHGSKGLESPIVILPETISGGRSTAPHVVDAAGLPLWSLTEAEEPAPMRLLRAARKEANAQELDRLLYVAMTRAEKWLIVAAAGKVGEKSENWYTRIRDGMQIMEADPLPVDEAEGLRLEVGDWDLPVEIPETRHVEEPVLPGWAHARAPKPPLPQKTLSPSEDLGGAKALPGAEGLDEAAAKRRGRQVHLLLEHLPLLAPADWPETAQKLLGSGPDLAEPAEIALLLGEATKVLTGPVTAPFFGQDALVETGITATLAELDGQRIHGIIDRLIIDENGVLAVDFKTNVTIPDRPEAVPTGLLRQMGAYAAALKQVYPDVPVRTALLWTRNATLMHLPDALVMAALHDAAAA</sequence>
<dbReference type="RefSeq" id="WP_160891409.1">
    <property type="nucleotide sequence ID" value="NZ_WUMU01000002.1"/>
</dbReference>